<dbReference type="AlphaFoldDB" id="A0A5N5FXP6"/>
<dbReference type="EMBL" id="SMOL01000553">
    <property type="protein sequence ID" value="KAB2607905.1"/>
    <property type="molecule type" value="Genomic_DNA"/>
</dbReference>
<reference evidence="3" key="2">
    <citation type="submission" date="2019-10" db="EMBL/GenBank/DDBJ databases">
        <title>A de novo genome assembly of a pear dwarfing rootstock.</title>
        <authorList>
            <person name="Wang F."/>
            <person name="Wang J."/>
            <person name="Li S."/>
            <person name="Zhang Y."/>
            <person name="Fang M."/>
            <person name="Ma L."/>
            <person name="Zhao Y."/>
            <person name="Jiang S."/>
        </authorList>
    </citation>
    <scope>NUCLEOTIDE SEQUENCE [LARGE SCALE GENOMIC DNA]</scope>
</reference>
<gene>
    <name evidence="2" type="ORF">D8674_011073</name>
</gene>
<dbReference type="OrthoDB" id="913984at2759"/>
<dbReference type="PANTHER" id="PTHR47481">
    <property type="match status" value="1"/>
</dbReference>
<protein>
    <submittedName>
        <fullName evidence="2">Uncharacterized protein</fullName>
    </submittedName>
</protein>
<reference evidence="2 3" key="1">
    <citation type="submission" date="2019-09" db="EMBL/GenBank/DDBJ databases">
        <authorList>
            <person name="Ou C."/>
        </authorList>
    </citation>
    <scope>NUCLEOTIDE SEQUENCE [LARGE SCALE GENOMIC DNA]</scope>
    <source>
        <strain evidence="2">S2</strain>
        <tissue evidence="2">Leaf</tissue>
    </source>
</reference>
<evidence type="ECO:0000256" key="1">
    <source>
        <dbReference type="SAM" id="MobiDB-lite"/>
    </source>
</evidence>
<sequence length="276" mass="30340">MQLITVTLSTTAVSCIIGSISSNEMWMNLKERFSFVTKASIFQLKTEHQNIKKDARDHLAAAGVVFEDDDIIILALKGLTTEYNNIRCIFLSQLLAKEATINQSLESNLSFGTAMMAANQTSKGKALVLDSNSLDSCNYGSSSRGGSNQHNSSNSQSYYSGNQHSYNSGNYNGGYSKGYRGNNYKGKGRGKFNYNSGSRFHTLNNNPILLGAPKPYQSTCQRFAGNLSIQLFNAITKGLHTKEGLMHLHSMQCMLIITLQLHQINFGLLTLGQPLI</sequence>
<dbReference type="Proteomes" id="UP000327157">
    <property type="component" value="Chromosome 14"/>
</dbReference>
<name>A0A5N5FXP6_9ROSA</name>
<comment type="caution">
    <text evidence="2">The sequence shown here is derived from an EMBL/GenBank/DDBJ whole genome shotgun (WGS) entry which is preliminary data.</text>
</comment>
<proteinExistence type="predicted"/>
<feature type="region of interest" description="Disordered" evidence="1">
    <location>
        <begin position="140"/>
        <end position="161"/>
    </location>
</feature>
<evidence type="ECO:0000313" key="2">
    <source>
        <dbReference type="EMBL" id="KAB2607905.1"/>
    </source>
</evidence>
<reference evidence="2 3" key="3">
    <citation type="submission" date="2019-11" db="EMBL/GenBank/DDBJ databases">
        <title>A de novo genome assembly of a pear dwarfing rootstock.</title>
        <authorList>
            <person name="Wang F."/>
            <person name="Wang J."/>
            <person name="Li S."/>
            <person name="Zhang Y."/>
            <person name="Fang M."/>
            <person name="Ma L."/>
            <person name="Zhao Y."/>
            <person name="Jiang S."/>
        </authorList>
    </citation>
    <scope>NUCLEOTIDE SEQUENCE [LARGE SCALE GENOMIC DNA]</scope>
    <source>
        <strain evidence="2">S2</strain>
        <tissue evidence="2">Leaf</tissue>
    </source>
</reference>
<accession>A0A5N5FXP6</accession>
<organism evidence="2 3">
    <name type="scientific">Pyrus ussuriensis x Pyrus communis</name>
    <dbReference type="NCBI Taxonomy" id="2448454"/>
    <lineage>
        <taxon>Eukaryota</taxon>
        <taxon>Viridiplantae</taxon>
        <taxon>Streptophyta</taxon>
        <taxon>Embryophyta</taxon>
        <taxon>Tracheophyta</taxon>
        <taxon>Spermatophyta</taxon>
        <taxon>Magnoliopsida</taxon>
        <taxon>eudicotyledons</taxon>
        <taxon>Gunneridae</taxon>
        <taxon>Pentapetalae</taxon>
        <taxon>rosids</taxon>
        <taxon>fabids</taxon>
        <taxon>Rosales</taxon>
        <taxon>Rosaceae</taxon>
        <taxon>Amygdaloideae</taxon>
        <taxon>Maleae</taxon>
        <taxon>Pyrus</taxon>
    </lineage>
</organism>
<dbReference type="PANTHER" id="PTHR47481:SF31">
    <property type="entry name" value="OS01G0873500 PROTEIN"/>
    <property type="match status" value="1"/>
</dbReference>
<evidence type="ECO:0000313" key="3">
    <source>
        <dbReference type="Proteomes" id="UP000327157"/>
    </source>
</evidence>
<keyword evidence="3" id="KW-1185">Reference proteome</keyword>